<dbReference type="EMBL" id="VRMN01000003">
    <property type="protein sequence ID" value="KAA8495696.1"/>
    <property type="molecule type" value="Genomic_DNA"/>
</dbReference>
<evidence type="ECO:0000313" key="1">
    <source>
        <dbReference type="EMBL" id="KAA8495696.1"/>
    </source>
</evidence>
<organism evidence="1 2">
    <name type="scientific">Porphyridium purpureum</name>
    <name type="common">Red alga</name>
    <name type="synonym">Porphyridium cruentum</name>
    <dbReference type="NCBI Taxonomy" id="35688"/>
    <lineage>
        <taxon>Eukaryota</taxon>
        <taxon>Rhodophyta</taxon>
        <taxon>Bangiophyceae</taxon>
        <taxon>Porphyridiales</taxon>
        <taxon>Porphyridiaceae</taxon>
        <taxon>Porphyridium</taxon>
    </lineage>
</organism>
<dbReference type="OMA" id="WGTIGNP"/>
<sequence length="420" mass="44053">MPSRQARPAFVHAAAHTRTGVFVHEACVGMAKSRLTVPVPARRVGRARVCMVAATGQFGKEYVCVMLVPTGVNASVGGFAGDALPSARTLAAVADILITHPNVMNGAMMYWPIPNALYVEGFSLDRFAAGECALQPVRGPVNRIGLVLDSGMDDDMALRHLQVLDAAKATLGLSIVAVKKTRVPLDVHLEISESNTSWGTLQQPAALLEAAAALCAEPYRCDAIAIVARFPDDEEDEEMLQAYRQGEGVDAIGGAEAVISHLVSRDLRVPCAHAPALPPLDVDDSVSPKAAAEELGYTFLPCVLAGLSRAPRMVSRTSGSGTREAQCIVAEDVDALVLPVMACGGAAALSFASNPNTLLVLVEENASSLSISAEDVQFPSDRTVVVRNYFEAAGVVAAHKAGVALDSVVELKPSPINVIS</sequence>
<evidence type="ECO:0000313" key="2">
    <source>
        <dbReference type="Proteomes" id="UP000324585"/>
    </source>
</evidence>
<dbReference type="OrthoDB" id="1562at2759"/>
<dbReference type="AlphaFoldDB" id="A0A5J4YWI0"/>
<protein>
    <submittedName>
        <fullName evidence="1">Putative lipoprotein</fullName>
    </submittedName>
</protein>
<accession>A0A5J4YWI0</accession>
<dbReference type="Proteomes" id="UP000324585">
    <property type="component" value="Unassembled WGS sequence"/>
</dbReference>
<comment type="caution">
    <text evidence="1">The sequence shown here is derived from an EMBL/GenBank/DDBJ whole genome shotgun (WGS) entry which is preliminary data.</text>
</comment>
<keyword evidence="1" id="KW-0449">Lipoprotein</keyword>
<name>A0A5J4YWI0_PORPP</name>
<dbReference type="Pfam" id="PF11805">
    <property type="entry name" value="DUF3326"/>
    <property type="match status" value="1"/>
</dbReference>
<proteinExistence type="predicted"/>
<reference evidence="2" key="1">
    <citation type="journal article" date="2019" name="Nat. Commun.">
        <title>Expansion of phycobilisome linker gene families in mesophilic red algae.</title>
        <authorList>
            <person name="Lee J."/>
            <person name="Kim D."/>
            <person name="Bhattacharya D."/>
            <person name="Yoon H.S."/>
        </authorList>
    </citation>
    <scope>NUCLEOTIDE SEQUENCE [LARGE SCALE GENOMIC DNA]</scope>
    <source>
        <strain evidence="2">CCMP 1328</strain>
    </source>
</reference>
<dbReference type="PANTHER" id="PTHR36891">
    <property type="entry name" value="OS01G0127400 PROTEIN"/>
    <property type="match status" value="1"/>
</dbReference>
<dbReference type="InterPro" id="IPR021763">
    <property type="entry name" value="DUF3326"/>
</dbReference>
<dbReference type="PANTHER" id="PTHR36891:SF1">
    <property type="entry name" value="OS01G0127400 PROTEIN"/>
    <property type="match status" value="1"/>
</dbReference>
<gene>
    <name evidence="1" type="ORF">FVE85_1851</name>
</gene>
<keyword evidence="2" id="KW-1185">Reference proteome</keyword>